<evidence type="ECO:0000313" key="1">
    <source>
        <dbReference type="EMBL" id="VFS72130.1"/>
    </source>
</evidence>
<gene>
    <name evidence="1" type="primary">degP_2</name>
    <name evidence="1" type="ORF">NCTC12993_04823</name>
</gene>
<protein>
    <submittedName>
        <fullName evidence="1">Periplasmic serine endoprotease DegP</fullName>
        <ecNumber evidence="1">3.4.21.107</ecNumber>
    </submittedName>
</protein>
<dbReference type="AlphaFoldDB" id="A0A485BFS7"/>
<dbReference type="Proteomes" id="UP000401081">
    <property type="component" value="Unassembled WGS sequence"/>
</dbReference>
<accession>A0A485BFS7</accession>
<keyword evidence="2" id="KW-1185">Reference proteome</keyword>
<dbReference type="EMBL" id="CAADJD010000021">
    <property type="protein sequence ID" value="VFS72130.1"/>
    <property type="molecule type" value="Genomic_DNA"/>
</dbReference>
<reference evidence="1 2" key="1">
    <citation type="submission" date="2019-03" db="EMBL/GenBank/DDBJ databases">
        <authorList>
            <consortium name="Pathogen Informatics"/>
        </authorList>
    </citation>
    <scope>NUCLEOTIDE SEQUENCE [LARGE SCALE GENOMIC DNA]</scope>
    <source>
        <strain evidence="1 2">NCTC12993</strain>
    </source>
</reference>
<dbReference type="GO" id="GO:0006508">
    <property type="term" value="P:proteolysis"/>
    <property type="evidence" value="ECO:0007669"/>
    <property type="project" value="UniProtKB-KW"/>
</dbReference>
<sequence length="45" mass="5092">MRRKAMSSPINHVVDNANVIKVQLSDGRKFDAKVGWGKIRVLISR</sequence>
<keyword evidence="1" id="KW-0378">Hydrolase</keyword>
<proteinExistence type="predicted"/>
<organism evidence="1 2">
    <name type="scientific">Kluyvera cryocrescens</name>
    <name type="common">Kluyvera citrophila</name>
    <dbReference type="NCBI Taxonomy" id="580"/>
    <lineage>
        <taxon>Bacteria</taxon>
        <taxon>Pseudomonadati</taxon>
        <taxon>Pseudomonadota</taxon>
        <taxon>Gammaproteobacteria</taxon>
        <taxon>Enterobacterales</taxon>
        <taxon>Enterobacteriaceae</taxon>
        <taxon>Kluyvera</taxon>
    </lineage>
</organism>
<dbReference type="EC" id="3.4.21.107" evidence="1"/>
<evidence type="ECO:0000313" key="2">
    <source>
        <dbReference type="Proteomes" id="UP000401081"/>
    </source>
</evidence>
<dbReference type="InterPro" id="IPR043504">
    <property type="entry name" value="Peptidase_S1_PA_chymotrypsin"/>
</dbReference>
<dbReference type="GO" id="GO:0008233">
    <property type="term" value="F:peptidase activity"/>
    <property type="evidence" value="ECO:0007669"/>
    <property type="project" value="UniProtKB-KW"/>
</dbReference>
<name>A0A485BFS7_KLUCR</name>
<dbReference type="Gene3D" id="2.40.10.10">
    <property type="entry name" value="Trypsin-like serine proteases"/>
    <property type="match status" value="1"/>
</dbReference>
<keyword evidence="1" id="KW-0645">Protease</keyword>